<organism evidence="1 2">
    <name type="scientific">Chthoniobacter flavus Ellin428</name>
    <dbReference type="NCBI Taxonomy" id="497964"/>
    <lineage>
        <taxon>Bacteria</taxon>
        <taxon>Pseudomonadati</taxon>
        <taxon>Verrucomicrobiota</taxon>
        <taxon>Spartobacteria</taxon>
        <taxon>Chthoniobacterales</taxon>
        <taxon>Chthoniobacteraceae</taxon>
        <taxon>Chthoniobacter</taxon>
    </lineage>
</organism>
<gene>
    <name evidence="1" type="ORF">CfE428DRAFT_4439</name>
</gene>
<keyword evidence="2" id="KW-1185">Reference proteome</keyword>
<dbReference type="Proteomes" id="UP000005824">
    <property type="component" value="Unassembled WGS sequence"/>
</dbReference>
<dbReference type="InParanoid" id="B4D6A0"/>
<dbReference type="AlphaFoldDB" id="B4D6A0"/>
<evidence type="ECO:0000313" key="1">
    <source>
        <dbReference type="EMBL" id="EDY18009.1"/>
    </source>
</evidence>
<dbReference type="STRING" id="497964.CfE428DRAFT_4439"/>
<name>B4D6A0_9BACT</name>
<protein>
    <submittedName>
        <fullName evidence="1">Uncharacterized protein</fullName>
    </submittedName>
</protein>
<reference evidence="1 2" key="1">
    <citation type="journal article" date="2011" name="J. Bacteriol.">
        <title>Genome sequence of Chthoniobacter flavus Ellin428, an aerobic heterotrophic soil bacterium.</title>
        <authorList>
            <person name="Kant R."/>
            <person name="van Passel M.W."/>
            <person name="Palva A."/>
            <person name="Lucas S."/>
            <person name="Lapidus A."/>
            <person name="Glavina Del Rio T."/>
            <person name="Dalin E."/>
            <person name="Tice H."/>
            <person name="Bruce D."/>
            <person name="Goodwin L."/>
            <person name="Pitluck S."/>
            <person name="Larimer F.W."/>
            <person name="Land M.L."/>
            <person name="Hauser L."/>
            <person name="Sangwan P."/>
            <person name="de Vos W.M."/>
            <person name="Janssen P.H."/>
            <person name="Smidt H."/>
        </authorList>
    </citation>
    <scope>NUCLEOTIDE SEQUENCE [LARGE SCALE GENOMIC DNA]</scope>
    <source>
        <strain evidence="1 2">Ellin428</strain>
    </source>
</reference>
<proteinExistence type="predicted"/>
<comment type="caution">
    <text evidence="1">The sequence shown here is derived from an EMBL/GenBank/DDBJ whole genome shotgun (WGS) entry which is preliminary data.</text>
</comment>
<evidence type="ECO:0000313" key="2">
    <source>
        <dbReference type="Proteomes" id="UP000005824"/>
    </source>
</evidence>
<accession>B4D6A0</accession>
<sequence length="175" mass="20011">MKPLLFILLFSAVCYAESSVKEMPWPKRVCEFPDGEEFSFVSDRYEVRHHIPDDPAIQSEGGSGGPIIELTLRDRQSGWHTTFTTQSVGERLLVPWHGRPQIEVWSSGGGGNWVRELYRYVDGEYRSVRIDDFEHVPHHHNQKALKATLPHGFHGRGYPEGDPALYFIEARLPTP</sequence>
<dbReference type="EMBL" id="ABVL01000015">
    <property type="protein sequence ID" value="EDY18009.1"/>
    <property type="molecule type" value="Genomic_DNA"/>
</dbReference>